<dbReference type="PANTHER" id="PTHR48085">
    <property type="entry name" value="CADMIUM/ZINC-TRANSPORTING ATPASE HMA2-RELATED"/>
    <property type="match status" value="1"/>
</dbReference>
<dbReference type="SUPFAM" id="SSF56784">
    <property type="entry name" value="HAD-like"/>
    <property type="match status" value="1"/>
</dbReference>
<comment type="catalytic activity">
    <reaction evidence="8">
        <text>Cd(2+)(in) + ATP + H2O = Cd(2+)(out) + ADP + phosphate + H(+)</text>
        <dbReference type="Rhea" id="RHEA:12132"/>
        <dbReference type="ChEBI" id="CHEBI:15377"/>
        <dbReference type="ChEBI" id="CHEBI:15378"/>
        <dbReference type="ChEBI" id="CHEBI:30616"/>
        <dbReference type="ChEBI" id="CHEBI:43474"/>
        <dbReference type="ChEBI" id="CHEBI:48775"/>
        <dbReference type="ChEBI" id="CHEBI:456216"/>
        <dbReference type="EC" id="7.2.2.21"/>
    </reaction>
</comment>
<dbReference type="PROSITE" id="PS00154">
    <property type="entry name" value="ATPASE_E1_E2"/>
    <property type="match status" value="1"/>
</dbReference>
<organism evidence="11 12">
    <name type="scientific">Ligilactobacillus faecis</name>
    <dbReference type="NCBI Taxonomy" id="762833"/>
    <lineage>
        <taxon>Bacteria</taxon>
        <taxon>Bacillati</taxon>
        <taxon>Bacillota</taxon>
        <taxon>Bacilli</taxon>
        <taxon>Lactobacillales</taxon>
        <taxon>Lactobacillaceae</taxon>
        <taxon>Ligilactobacillus</taxon>
    </lineage>
</organism>
<feature type="transmembrane region" description="Helical" evidence="9">
    <location>
        <begin position="573"/>
        <end position="592"/>
    </location>
</feature>
<dbReference type="Gene3D" id="3.40.50.1000">
    <property type="entry name" value="HAD superfamily/HAD-like"/>
    <property type="match status" value="1"/>
</dbReference>
<gene>
    <name evidence="11" type="ORF">AALT52_07980</name>
</gene>
<keyword evidence="12" id="KW-1185">Reference proteome</keyword>
<keyword evidence="9" id="KW-0479">Metal-binding</keyword>
<dbReference type="Gene3D" id="2.70.150.10">
    <property type="entry name" value="Calcium-transporting ATPase, cytoplasmic transduction domain A"/>
    <property type="match status" value="1"/>
</dbReference>
<dbReference type="InterPro" id="IPR059000">
    <property type="entry name" value="ATPase_P-type_domA"/>
</dbReference>
<evidence type="ECO:0000256" key="3">
    <source>
        <dbReference type="ARBA" id="ARBA00022539"/>
    </source>
</evidence>
<dbReference type="Proteomes" id="UP001565236">
    <property type="component" value="Unassembled WGS sequence"/>
</dbReference>
<dbReference type="SUPFAM" id="SSF81653">
    <property type="entry name" value="Calcium ATPase, transduction domain A"/>
    <property type="match status" value="1"/>
</dbReference>
<feature type="transmembrane region" description="Helical" evidence="9">
    <location>
        <begin position="239"/>
        <end position="260"/>
    </location>
</feature>
<feature type="transmembrane region" description="Helical" evidence="9">
    <location>
        <begin position="14"/>
        <end position="32"/>
    </location>
</feature>
<dbReference type="RefSeq" id="WP_369942663.1">
    <property type="nucleotide sequence ID" value="NZ_JBCLUF010000030.1"/>
</dbReference>
<dbReference type="Gene3D" id="3.40.1110.10">
    <property type="entry name" value="Calcium-transporting ATPase, cytoplasmic domain N"/>
    <property type="match status" value="1"/>
</dbReference>
<dbReference type="NCBIfam" id="TIGR01525">
    <property type="entry name" value="ATPase-IB_hvy"/>
    <property type="match status" value="1"/>
</dbReference>
<evidence type="ECO:0000256" key="1">
    <source>
        <dbReference type="ARBA" id="ARBA00004141"/>
    </source>
</evidence>
<proteinExistence type="inferred from homology"/>
<keyword evidence="5 9" id="KW-1133">Transmembrane helix</keyword>
<reference evidence="11 12" key="1">
    <citation type="submission" date="2024-03" db="EMBL/GenBank/DDBJ databases">
        <title>Mouse gut bacterial collection (mGBC) of GemPharmatech.</title>
        <authorList>
            <person name="He Y."/>
            <person name="Dong L."/>
            <person name="Wu D."/>
            <person name="Gao X."/>
            <person name="Lin Z."/>
        </authorList>
    </citation>
    <scope>NUCLEOTIDE SEQUENCE [LARGE SCALE GENOMIC DNA]</scope>
    <source>
        <strain evidence="11 12">15-30</strain>
    </source>
</reference>
<dbReference type="SUPFAM" id="SSF81665">
    <property type="entry name" value="Calcium ATPase, transmembrane domain M"/>
    <property type="match status" value="1"/>
</dbReference>
<dbReference type="NCBIfam" id="TIGR01494">
    <property type="entry name" value="ATPase_P-type"/>
    <property type="match status" value="1"/>
</dbReference>
<evidence type="ECO:0000313" key="11">
    <source>
        <dbReference type="EMBL" id="MEY8662824.1"/>
    </source>
</evidence>
<comment type="similarity">
    <text evidence="2 9">Belongs to the cation transport ATPase (P-type) (TC 3.A.3) family. Type IB subfamily.</text>
</comment>
<dbReference type="InterPro" id="IPR027256">
    <property type="entry name" value="P-typ_ATPase_IB"/>
</dbReference>
<accession>A0ABV4DRE0</accession>
<feature type="domain" description="P-type ATPase A" evidence="10">
    <location>
        <begin position="121"/>
        <end position="220"/>
    </location>
</feature>
<dbReference type="InterPro" id="IPR023214">
    <property type="entry name" value="HAD_sf"/>
</dbReference>
<keyword evidence="9" id="KW-0067">ATP-binding</keyword>
<feature type="transmembrane region" description="Helical" evidence="9">
    <location>
        <begin position="266"/>
        <end position="291"/>
    </location>
</feature>
<dbReference type="InterPro" id="IPR008250">
    <property type="entry name" value="ATPase_P-typ_transduc_dom_A_sf"/>
</dbReference>
<evidence type="ECO:0000256" key="4">
    <source>
        <dbReference type="ARBA" id="ARBA00022692"/>
    </source>
</evidence>
<dbReference type="InterPro" id="IPR051014">
    <property type="entry name" value="Cation_Transport_ATPase_IB"/>
</dbReference>
<evidence type="ECO:0000256" key="8">
    <source>
        <dbReference type="ARBA" id="ARBA00049338"/>
    </source>
</evidence>
<protein>
    <recommendedName>
        <fullName evidence="7">Cd(2+)-exporting ATPase</fullName>
        <ecNumber evidence="7">7.2.2.21</ecNumber>
    </recommendedName>
</protein>
<dbReference type="PRINTS" id="PR00119">
    <property type="entry name" value="CATATPASE"/>
</dbReference>
<feature type="transmembrane region" description="Helical" evidence="9">
    <location>
        <begin position="598"/>
        <end position="617"/>
    </location>
</feature>
<comment type="caution">
    <text evidence="11">The sequence shown here is derived from an EMBL/GenBank/DDBJ whole genome shotgun (WGS) entry which is preliminary data.</text>
</comment>
<dbReference type="PANTHER" id="PTHR48085:SF5">
    <property type="entry name" value="CADMIUM_ZINC-TRANSPORTING ATPASE HMA4-RELATED"/>
    <property type="match status" value="1"/>
</dbReference>
<evidence type="ECO:0000256" key="2">
    <source>
        <dbReference type="ARBA" id="ARBA00006024"/>
    </source>
</evidence>
<dbReference type="Pfam" id="PF00122">
    <property type="entry name" value="E1-E2_ATPase"/>
    <property type="match status" value="1"/>
</dbReference>
<evidence type="ECO:0000256" key="7">
    <source>
        <dbReference type="ARBA" id="ARBA00039103"/>
    </source>
</evidence>
<name>A0ABV4DRE0_9LACO</name>
<keyword evidence="9" id="KW-1003">Cell membrane</keyword>
<dbReference type="PRINTS" id="PR00120">
    <property type="entry name" value="HATPASE"/>
</dbReference>
<keyword evidence="6 9" id="KW-0472">Membrane</keyword>
<keyword evidence="9" id="KW-0547">Nucleotide-binding</keyword>
<dbReference type="InterPro" id="IPR001757">
    <property type="entry name" value="P_typ_ATPase"/>
</dbReference>
<evidence type="ECO:0000313" key="12">
    <source>
        <dbReference type="Proteomes" id="UP001565236"/>
    </source>
</evidence>
<comment type="subcellular location">
    <subcellularLocation>
        <location evidence="9">Cell membrane</location>
    </subcellularLocation>
    <subcellularLocation>
        <location evidence="1">Membrane</location>
        <topology evidence="1">Multi-pass membrane protein</topology>
    </subcellularLocation>
</comment>
<dbReference type="InterPro" id="IPR036412">
    <property type="entry name" value="HAD-like_sf"/>
</dbReference>
<evidence type="ECO:0000256" key="5">
    <source>
        <dbReference type="ARBA" id="ARBA00022989"/>
    </source>
</evidence>
<dbReference type="InterPro" id="IPR023299">
    <property type="entry name" value="ATPase_P-typ_cyto_dom_N"/>
</dbReference>
<dbReference type="EMBL" id="JBCLUF010000030">
    <property type="protein sequence ID" value="MEY8662824.1"/>
    <property type="molecule type" value="Genomic_DNA"/>
</dbReference>
<feature type="transmembrane region" description="Helical" evidence="9">
    <location>
        <begin position="38"/>
        <end position="57"/>
    </location>
</feature>
<sequence>MRFKELLVTDKQKTFQIGSTLVLFLGAYLPFFGATAKFWLYLLAYLIIGLPVIKEALVHLFQGKWFDENFLMTIATLGAFGVKQYPEAVAVMLFYAIGDLFEEVAVARSKRSITDLLDIRPEYAQIKMATGELKRVTPKEVEVGTTIVVKTGEKIPLDGIVTNGSSYVDTAALTGESEPRAVLSGSEVLSGMIVKNGVLEIKVTKEYGASTIAKILELVENASQKKAPTEKFITRFAKIYTPVVVCLAVLLATIAPLFFGRPFEPWFYRALIFLVISCPCALVISIPLGFFAGIGAASRQGVLVKGSDYLERLTKIKTFVFDKTGTLTTGEFKVAQVVPAEKVTPEELVRLAAIAEQHSPHPLARSIVLKNGQSQLPAVEALDEQVGAGVKATYLGKELLVGNAKLLKAHGFQPLVSDVKTVGSIVHVAYAGQVKGYLVITDTLKKTAKKTIAQLKAKELTPVMLTGDRQKSAQSVAKELGIAQFKAELLPQDKLVAVQKLQQKNGHHVAFVGDGLNDTPVLSQADVGIAMGALGSDAAVEAADVVLMKDDPQAILKALTVAKRTQKIVWQNIILALGIKTLFLILGAFGDVTMWEAVFADVGVTVLAVLNALRIMYPLKK</sequence>
<evidence type="ECO:0000259" key="10">
    <source>
        <dbReference type="Pfam" id="PF00122"/>
    </source>
</evidence>
<dbReference type="Pfam" id="PF00702">
    <property type="entry name" value="Hydrolase"/>
    <property type="match status" value="1"/>
</dbReference>
<dbReference type="NCBIfam" id="TIGR01512">
    <property type="entry name" value="ATPase-IB2_Cd"/>
    <property type="match status" value="1"/>
</dbReference>
<evidence type="ECO:0000256" key="6">
    <source>
        <dbReference type="ARBA" id="ARBA00023136"/>
    </source>
</evidence>
<dbReference type="InterPro" id="IPR023298">
    <property type="entry name" value="ATPase_P-typ_TM_dom_sf"/>
</dbReference>
<dbReference type="InterPro" id="IPR018303">
    <property type="entry name" value="ATPase_P-typ_P_site"/>
</dbReference>
<evidence type="ECO:0000256" key="9">
    <source>
        <dbReference type="RuleBase" id="RU362081"/>
    </source>
</evidence>
<keyword evidence="4 9" id="KW-0812">Transmembrane</keyword>
<keyword evidence="3" id="KW-0104">Cadmium</keyword>
<dbReference type="EC" id="7.2.2.21" evidence="7"/>